<dbReference type="Gene3D" id="1.20.144.10">
    <property type="entry name" value="Phosphatidic acid phosphatase type 2/haloperoxidase"/>
    <property type="match status" value="1"/>
</dbReference>
<protein>
    <submittedName>
        <fullName evidence="3">PAP2 superfamily protein</fullName>
    </submittedName>
</protein>
<gene>
    <name evidence="3" type="ORF">SAMN04488505_102913</name>
</gene>
<dbReference type="EMBL" id="FOBB01000002">
    <property type="protein sequence ID" value="SEL71045.1"/>
    <property type="molecule type" value="Genomic_DNA"/>
</dbReference>
<accession>A0A1H7SEW8</accession>
<dbReference type="CDD" id="cd03394">
    <property type="entry name" value="PAP2_like_5"/>
    <property type="match status" value="1"/>
</dbReference>
<dbReference type="InterPro" id="IPR000326">
    <property type="entry name" value="PAP2/HPO"/>
</dbReference>
<sequence length="291" mass="32515">MRTSHYFLYGALLLLAPCCLMAQDKDSTKVAKDSLPAFGNTPKLDTATNLSQDSVIRYRVNGTYLKSIIQDLGYTASRPFHWQGRDFAKFGVVMGTAGLLMAGDYEIKQFIQRNKTSGLTKVTDQIEPFGNAYSPYLIGVLYLTGVVSKNRNLEHASLMAAKSLLISTALYTTAKIFIRRQRPTTTDHPFSYSAPFNGDKRFTSFPSGHMLTVTSVATAFAEIYGKDYPWVPWAAYGLATLTGATRMYQNRHWSSDVWIGASLGWFVTRTVIRSQRRHSVKKGTYSLQVVP</sequence>
<keyword evidence="1" id="KW-0732">Signal</keyword>
<evidence type="ECO:0000259" key="2">
    <source>
        <dbReference type="SMART" id="SM00014"/>
    </source>
</evidence>
<proteinExistence type="predicted"/>
<name>A0A1H7SEW8_9BACT</name>
<dbReference type="Proteomes" id="UP000198984">
    <property type="component" value="Unassembled WGS sequence"/>
</dbReference>
<feature type="signal peptide" evidence="1">
    <location>
        <begin position="1"/>
        <end position="22"/>
    </location>
</feature>
<organism evidence="3 4">
    <name type="scientific">Chitinophaga rupis</name>
    <dbReference type="NCBI Taxonomy" id="573321"/>
    <lineage>
        <taxon>Bacteria</taxon>
        <taxon>Pseudomonadati</taxon>
        <taxon>Bacteroidota</taxon>
        <taxon>Chitinophagia</taxon>
        <taxon>Chitinophagales</taxon>
        <taxon>Chitinophagaceae</taxon>
        <taxon>Chitinophaga</taxon>
    </lineage>
</organism>
<feature type="domain" description="Phosphatidic acid phosphatase type 2/haloperoxidase" evidence="2">
    <location>
        <begin position="157"/>
        <end position="272"/>
    </location>
</feature>
<dbReference type="InterPro" id="IPR036938">
    <property type="entry name" value="PAP2/HPO_sf"/>
</dbReference>
<evidence type="ECO:0000313" key="4">
    <source>
        <dbReference type="Proteomes" id="UP000198984"/>
    </source>
</evidence>
<keyword evidence="4" id="KW-1185">Reference proteome</keyword>
<dbReference type="RefSeq" id="WP_238386557.1">
    <property type="nucleotide sequence ID" value="NZ_FOBB01000002.1"/>
</dbReference>
<dbReference type="PANTHER" id="PTHR14969:SF13">
    <property type="entry name" value="AT30094P"/>
    <property type="match status" value="1"/>
</dbReference>
<evidence type="ECO:0000313" key="3">
    <source>
        <dbReference type="EMBL" id="SEL71045.1"/>
    </source>
</evidence>
<dbReference type="Pfam" id="PF01569">
    <property type="entry name" value="PAP2"/>
    <property type="match status" value="1"/>
</dbReference>
<dbReference type="STRING" id="573321.SAMN04488505_102913"/>
<evidence type="ECO:0000256" key="1">
    <source>
        <dbReference type="SAM" id="SignalP"/>
    </source>
</evidence>
<reference evidence="3 4" key="1">
    <citation type="submission" date="2016-10" db="EMBL/GenBank/DDBJ databases">
        <authorList>
            <person name="de Groot N.N."/>
        </authorList>
    </citation>
    <scope>NUCLEOTIDE SEQUENCE [LARGE SCALE GENOMIC DNA]</scope>
    <source>
        <strain evidence="3 4">DSM 21039</strain>
    </source>
</reference>
<feature type="chain" id="PRO_5011685808" evidence="1">
    <location>
        <begin position="23"/>
        <end position="291"/>
    </location>
</feature>
<dbReference type="SUPFAM" id="SSF48317">
    <property type="entry name" value="Acid phosphatase/Vanadium-dependent haloperoxidase"/>
    <property type="match status" value="1"/>
</dbReference>
<dbReference type="PANTHER" id="PTHR14969">
    <property type="entry name" value="SPHINGOSINE-1-PHOSPHATE PHOSPHOHYDROLASE"/>
    <property type="match status" value="1"/>
</dbReference>
<dbReference type="SMART" id="SM00014">
    <property type="entry name" value="acidPPc"/>
    <property type="match status" value="1"/>
</dbReference>
<dbReference type="AlphaFoldDB" id="A0A1H7SEW8"/>